<keyword evidence="2" id="KW-1133">Transmembrane helix</keyword>
<evidence type="ECO:0000256" key="3">
    <source>
        <dbReference type="SAM" id="SignalP"/>
    </source>
</evidence>
<sequence>MKPFATHLRATLQTTLLMILLLASHTQAQELIANVDRETIGLNDTLTLTVRQTGRTLTGGPDFDGLRRDFDILSNQRSHQMRIVNGDMEGWTEWRLMLAPKRAGTLNIPAFEFGGSQSEPITVTVQERQQQPDSEGRDIFVETELNKERVHVQEQVLFTVRLYSRVNLDGAEIQPLELNDAVIKAVNEENYISQIDGRQHIVLETTFALFPQRSGTLEIPSLVYELAVSRGQRDFWGRSSRQRVRTDALTVTVDPTPDQYTGNTWLPARNLQLSEHWGTDPDSLRQGEPVTRRITIQADGLTAAQLPALTLEETPGLTLYPDRPQTEEQVNASGVQSTSTLTLAMVPNQSGRLEIPAVTLTWWDTEADQMRTAELPASTVNVTAIPGAAPASEVTPSRERENGEDATAPRPAASGPAPLVTVVLGIATALLSALSLWLAFLVWRLKTDLAAREAQARGERDRARAARGRAWQGVKRAAKADDLHALRRALLDWGTAIWPDVPPRGLTDLAERLDDDVARVRLQELDAILFKGEPDSSFDTTALLQALNQSRAGHRSRRTDTGGLKPLYPYS</sequence>
<dbReference type="PANTHER" id="PTHR40940">
    <property type="entry name" value="PROTEIN BATD-RELATED"/>
    <property type="match status" value="1"/>
</dbReference>
<comment type="caution">
    <text evidence="5">The sequence shown here is derived from an EMBL/GenBank/DDBJ whole genome shotgun (WGS) entry which is preliminary data.</text>
</comment>
<dbReference type="InterPro" id="IPR057699">
    <property type="entry name" value="DUF7939"/>
</dbReference>
<feature type="region of interest" description="Disordered" evidence="1">
    <location>
        <begin position="549"/>
        <end position="571"/>
    </location>
</feature>
<dbReference type="AlphaFoldDB" id="A0A3N1NKE7"/>
<dbReference type="PANTHER" id="PTHR40940:SF1">
    <property type="entry name" value="PROTEIN BATD"/>
    <property type="match status" value="1"/>
</dbReference>
<evidence type="ECO:0000259" key="4">
    <source>
        <dbReference type="Pfam" id="PF25607"/>
    </source>
</evidence>
<keyword evidence="2" id="KW-0472">Membrane</keyword>
<dbReference type="EMBL" id="RJUK01000001">
    <property type="protein sequence ID" value="ROQ20284.1"/>
    <property type="molecule type" value="Genomic_DNA"/>
</dbReference>
<feature type="region of interest" description="Disordered" evidence="1">
    <location>
        <begin position="384"/>
        <end position="414"/>
    </location>
</feature>
<feature type="domain" description="DUF7939" evidence="4">
    <location>
        <begin position="469"/>
        <end position="552"/>
    </location>
</feature>
<keyword evidence="2" id="KW-0812">Transmembrane</keyword>
<evidence type="ECO:0000313" key="5">
    <source>
        <dbReference type="EMBL" id="ROQ20284.1"/>
    </source>
</evidence>
<keyword evidence="6" id="KW-1185">Reference proteome</keyword>
<dbReference type="Proteomes" id="UP000273643">
    <property type="component" value="Unassembled WGS sequence"/>
</dbReference>
<feature type="chain" id="PRO_5018275227" evidence="3">
    <location>
        <begin position="29"/>
        <end position="571"/>
    </location>
</feature>
<name>A0A3N1NKE7_9GAMM</name>
<gene>
    <name evidence="5" type="ORF">EDC38_0885</name>
</gene>
<proteinExistence type="predicted"/>
<dbReference type="Pfam" id="PF25607">
    <property type="entry name" value="DUF7939"/>
    <property type="match status" value="1"/>
</dbReference>
<feature type="signal peptide" evidence="3">
    <location>
        <begin position="1"/>
        <end position="28"/>
    </location>
</feature>
<protein>
    <submittedName>
        <fullName evidence="5">Oxygen tolerance protein BatD</fullName>
    </submittedName>
</protein>
<evidence type="ECO:0000256" key="1">
    <source>
        <dbReference type="SAM" id="MobiDB-lite"/>
    </source>
</evidence>
<feature type="transmembrane region" description="Helical" evidence="2">
    <location>
        <begin position="419"/>
        <end position="443"/>
    </location>
</feature>
<dbReference type="InterPro" id="IPR025738">
    <property type="entry name" value="BatD"/>
</dbReference>
<keyword evidence="3" id="KW-0732">Signal</keyword>
<evidence type="ECO:0000256" key="2">
    <source>
        <dbReference type="SAM" id="Phobius"/>
    </source>
</evidence>
<organism evidence="5 6">
    <name type="scientific">Marinimicrobium koreense</name>
    <dbReference type="NCBI Taxonomy" id="306545"/>
    <lineage>
        <taxon>Bacteria</taxon>
        <taxon>Pseudomonadati</taxon>
        <taxon>Pseudomonadota</taxon>
        <taxon>Gammaproteobacteria</taxon>
        <taxon>Cellvibrionales</taxon>
        <taxon>Cellvibrionaceae</taxon>
        <taxon>Marinimicrobium</taxon>
    </lineage>
</organism>
<reference evidence="5 6" key="1">
    <citation type="submission" date="2018-11" db="EMBL/GenBank/DDBJ databases">
        <title>Genomic Encyclopedia of Type Strains, Phase IV (KMG-IV): sequencing the most valuable type-strain genomes for metagenomic binning, comparative biology and taxonomic classification.</title>
        <authorList>
            <person name="Goeker M."/>
        </authorList>
    </citation>
    <scope>NUCLEOTIDE SEQUENCE [LARGE SCALE GENOMIC DNA]</scope>
    <source>
        <strain evidence="5 6">DSM 16974</strain>
    </source>
</reference>
<dbReference type="Pfam" id="PF13584">
    <property type="entry name" value="BatD"/>
    <property type="match status" value="2"/>
</dbReference>
<dbReference type="RefSeq" id="WP_170162850.1">
    <property type="nucleotide sequence ID" value="NZ_RJUK01000001.1"/>
</dbReference>
<evidence type="ECO:0000313" key="6">
    <source>
        <dbReference type="Proteomes" id="UP000273643"/>
    </source>
</evidence>
<accession>A0A3N1NKE7</accession>